<reference evidence="1 2" key="1">
    <citation type="submission" date="2023-03" db="EMBL/GenBank/DDBJ databases">
        <title>WGS of Gossypium arboreum.</title>
        <authorList>
            <person name="Yu D."/>
        </authorList>
    </citation>
    <scope>NUCLEOTIDE SEQUENCE [LARGE SCALE GENOMIC DNA]</scope>
    <source>
        <tissue evidence="1">Leaf</tissue>
    </source>
</reference>
<organism evidence="1 2">
    <name type="scientific">Gossypium arboreum</name>
    <name type="common">Tree cotton</name>
    <name type="synonym">Gossypium nanking</name>
    <dbReference type="NCBI Taxonomy" id="29729"/>
    <lineage>
        <taxon>Eukaryota</taxon>
        <taxon>Viridiplantae</taxon>
        <taxon>Streptophyta</taxon>
        <taxon>Embryophyta</taxon>
        <taxon>Tracheophyta</taxon>
        <taxon>Spermatophyta</taxon>
        <taxon>Magnoliopsida</taxon>
        <taxon>eudicotyledons</taxon>
        <taxon>Gunneridae</taxon>
        <taxon>Pentapetalae</taxon>
        <taxon>rosids</taxon>
        <taxon>malvids</taxon>
        <taxon>Malvales</taxon>
        <taxon>Malvaceae</taxon>
        <taxon>Malvoideae</taxon>
        <taxon>Gossypium</taxon>
    </lineage>
</organism>
<keyword evidence="2" id="KW-1185">Reference proteome</keyword>
<comment type="caution">
    <text evidence="1">The sequence shown here is derived from an EMBL/GenBank/DDBJ whole genome shotgun (WGS) entry which is preliminary data.</text>
</comment>
<proteinExistence type="predicted"/>
<accession>A0ABR0PMY3</accession>
<name>A0ABR0PMY3_GOSAR</name>
<protein>
    <submittedName>
        <fullName evidence="1">Uncharacterized protein</fullName>
    </submittedName>
</protein>
<sequence>MAIFKDHYYSTSRPNVCTSNDGHVFGVVAEESMTQSGTLLIKPDPEPERILRQAHQQMENNPPIMADFLQENPLFEENIELLVQVLREPLMAQPERTLLEYFRGCPR</sequence>
<evidence type="ECO:0000313" key="1">
    <source>
        <dbReference type="EMBL" id="KAK5825792.1"/>
    </source>
</evidence>
<dbReference type="Proteomes" id="UP001358586">
    <property type="component" value="Chromosome 6"/>
</dbReference>
<gene>
    <name evidence="1" type="ORF">PVK06_020658</name>
</gene>
<evidence type="ECO:0000313" key="2">
    <source>
        <dbReference type="Proteomes" id="UP001358586"/>
    </source>
</evidence>
<dbReference type="EMBL" id="JARKNE010000006">
    <property type="protein sequence ID" value="KAK5825792.1"/>
    <property type="molecule type" value="Genomic_DNA"/>
</dbReference>